<keyword evidence="4 6" id="KW-0663">Pyridoxal phosphate</keyword>
<proteinExistence type="inferred from homology"/>
<name>G8JZ10_RHOFA</name>
<dbReference type="SUPFAM" id="SSF53383">
    <property type="entry name" value="PLP-dependent transferases"/>
    <property type="match status" value="1"/>
</dbReference>
<dbReference type="GO" id="GO:0030170">
    <property type="term" value="F:pyridoxal phosphate binding"/>
    <property type="evidence" value="ECO:0007669"/>
    <property type="project" value="InterPro"/>
</dbReference>
<organism evidence="8">
    <name type="scientific">Rhodococcoides fascians D188</name>
    <dbReference type="NCBI Taxonomy" id="1051973"/>
    <lineage>
        <taxon>Bacteria</taxon>
        <taxon>Bacillati</taxon>
        <taxon>Actinomycetota</taxon>
        <taxon>Actinomycetes</taxon>
        <taxon>Mycobacteriales</taxon>
        <taxon>Nocardiaceae</taxon>
        <taxon>Rhodococcoides</taxon>
    </lineage>
</organism>
<evidence type="ECO:0000256" key="4">
    <source>
        <dbReference type="ARBA" id="ARBA00022898"/>
    </source>
</evidence>
<dbReference type="EMBL" id="JN093097">
    <property type="protein sequence ID" value="AET25281.1"/>
    <property type="molecule type" value="Genomic_DNA"/>
</dbReference>
<dbReference type="RefSeq" id="WP_015586199.1">
    <property type="nucleotide sequence ID" value="NC_021080.1"/>
</dbReference>
<dbReference type="GO" id="GO:0019752">
    <property type="term" value="P:carboxylic acid metabolic process"/>
    <property type="evidence" value="ECO:0007669"/>
    <property type="project" value="InterPro"/>
</dbReference>
<reference evidence="8" key="4">
    <citation type="submission" date="2011-06" db="EMBL/GenBank/DDBJ databases">
        <authorList>
            <person name="Vereecke D.M."/>
        </authorList>
    </citation>
    <scope>NUCLEOTIDE SEQUENCE</scope>
    <source>
        <strain evidence="8">D188</strain>
        <plasmid evidence="8">pFiD188</plasmid>
    </source>
</reference>
<reference evidence="8" key="3">
    <citation type="journal article" date="2011" name="Annu. Rev. Phytopathol.">
        <title>A successful bacterial coup d'etat: how Rhodococcus fascians redirects plant development.</title>
        <authorList>
            <person name="Stes E."/>
            <person name="Vandeputte O.M."/>
            <person name="El Jaziri M."/>
            <person name="Holsters M."/>
            <person name="Vereecke D."/>
        </authorList>
    </citation>
    <scope>NUCLEOTIDE SEQUENCE</scope>
    <source>
        <strain evidence="8">D188</strain>
        <plasmid evidence="8">pFiD188</plasmid>
    </source>
</reference>
<geneLocation type="plasmid" evidence="8">
    <name>pFiD188</name>
</geneLocation>
<reference evidence="8" key="2">
    <citation type="journal article" date="2010" name="Mol. Plant Microbe Interact.">
        <title>Rhodococcus fascians impacts plant development through the dynamic fas-mediated production of a cytokinin mix.</title>
        <authorList>
            <person name="Pertry I."/>
            <person name="Vaclavikova K."/>
            <person name="Gemrotova M."/>
            <person name="Spichal L."/>
            <person name="Galuszka P."/>
            <person name="Depuydt S."/>
            <person name="Temmerman W."/>
            <person name="Stes E."/>
            <person name="De Keyser A."/>
            <person name="Riefler M."/>
            <person name="Biondi S."/>
            <person name="Novak O."/>
            <person name="Schmulling T."/>
            <person name="Strnad M."/>
            <person name="Tarkowski P."/>
            <person name="Holsters M."/>
            <person name="Vereecke D."/>
        </authorList>
    </citation>
    <scope>NUCLEOTIDE SEQUENCE</scope>
    <source>
        <strain evidence="8">D188</strain>
        <plasmid evidence="8">pFiD188</plasmid>
    </source>
</reference>
<reference evidence="8" key="1">
    <citation type="journal article" date="2009" name="Proc. Natl. Acad. Sci. U.S.A.">
        <title>Identification of Rhodococcus fascians cytokinins and their modus operandi to reshape the plant.</title>
        <authorList>
            <person name="Pertry I."/>
            <person name="Vaclavikova K."/>
            <person name="Depuydt S."/>
            <person name="Galuszka P."/>
            <person name="Spichal L."/>
            <person name="Temmerman W."/>
            <person name="Stes E."/>
            <person name="Schmulling T."/>
            <person name="Kakimoto T."/>
            <person name="Van Montagu M.C."/>
            <person name="Strnad M."/>
            <person name="Holsters M."/>
            <person name="Tarkowski P."/>
            <person name="Vereecke D."/>
        </authorList>
    </citation>
    <scope>NUCLEOTIDE SEQUENCE</scope>
    <source>
        <strain evidence="8">D188</strain>
        <plasmid evidence="8">pFiD188</plasmid>
    </source>
</reference>
<dbReference type="InterPro" id="IPR015422">
    <property type="entry name" value="PyrdxlP-dep_Trfase_small"/>
</dbReference>
<dbReference type="Pfam" id="PF00282">
    <property type="entry name" value="Pyridoxal_deC"/>
    <property type="match status" value="1"/>
</dbReference>
<dbReference type="PRINTS" id="PR00800">
    <property type="entry name" value="YHDCRBOXLASE"/>
</dbReference>
<evidence type="ECO:0000256" key="1">
    <source>
        <dbReference type="ARBA" id="ARBA00001933"/>
    </source>
</evidence>
<dbReference type="Gene3D" id="3.90.1150.10">
    <property type="entry name" value="Aspartate Aminotransferase, domain 1"/>
    <property type="match status" value="1"/>
</dbReference>
<dbReference type="AlphaFoldDB" id="G8JZ10"/>
<dbReference type="PROSITE" id="PS00392">
    <property type="entry name" value="DDC_GAD_HDC_YDC"/>
    <property type="match status" value="1"/>
</dbReference>
<dbReference type="InterPro" id="IPR002129">
    <property type="entry name" value="PyrdxlP-dep_de-COase"/>
</dbReference>
<dbReference type="PANTHER" id="PTHR11999:SF70">
    <property type="entry name" value="MIP05841P"/>
    <property type="match status" value="1"/>
</dbReference>
<evidence type="ECO:0000256" key="3">
    <source>
        <dbReference type="ARBA" id="ARBA00022793"/>
    </source>
</evidence>
<evidence type="ECO:0000256" key="5">
    <source>
        <dbReference type="ARBA" id="ARBA00023239"/>
    </source>
</evidence>
<accession>G8JZ10</accession>
<dbReference type="InterPro" id="IPR015421">
    <property type="entry name" value="PyrdxlP-dep_Trfase_major"/>
</dbReference>
<protein>
    <submittedName>
        <fullName evidence="8">Putative aromatic amino acid decarboxylase</fullName>
    </submittedName>
</protein>
<dbReference type="InterPro" id="IPR015424">
    <property type="entry name" value="PyrdxlP-dep_Trfase"/>
</dbReference>
<gene>
    <name evidence="8" type="ORF">pFi_145</name>
</gene>
<comment type="similarity">
    <text evidence="2 7">Belongs to the group II decarboxylase family.</text>
</comment>
<reference evidence="8" key="5">
    <citation type="journal article" date="2012" name="Mol. Plant Microbe Interact.">
        <title>pFiD188, the linear virulence plasmid of Rhodococcus fascians D188.</title>
        <authorList>
            <person name="Francis I."/>
            <person name="De Keyser A."/>
            <person name="De Backer P."/>
            <person name="Simon-Mateo C."/>
            <person name="Kalkus J."/>
            <person name="Pertry I."/>
            <person name="Ardiles-Diaz W."/>
            <person name="De Rycke R."/>
            <person name="Vandeputte O.M."/>
            <person name="El Jaziri M."/>
            <person name="Holsters M."/>
            <person name="Vereecke D."/>
        </authorList>
    </citation>
    <scope>NUCLEOTIDE SEQUENCE</scope>
    <source>
        <strain evidence="8">D188</strain>
        <plasmid evidence="8">pFiD188</plasmid>
    </source>
</reference>
<evidence type="ECO:0000313" key="8">
    <source>
        <dbReference type="EMBL" id="AET25281.1"/>
    </source>
</evidence>
<comment type="cofactor">
    <cofactor evidence="1 6 7">
        <name>pyridoxal 5'-phosphate</name>
        <dbReference type="ChEBI" id="CHEBI:597326"/>
    </cofactor>
</comment>
<keyword evidence="3" id="KW-0210">Decarboxylase</keyword>
<sequence length="492" mass="52841">MTPDPTKPTGDWTPEQLKAFGTDTLDRICRHFAALDDVPVTTPADAADVADAIDSELPSEATDFADILDDTWNNVVPHLTHWNHPRFHAYFSNSSSGPAILAEMTAAALNVNVMLWKSAPSAAAVEDTVTRWLAELLDYPAADALLVDGASLGTFYALATARHRAQPEVRHHGTSGQKPGRIYASDQAHSSVDKAAIALGIGLDNVVRLPTDASGQLDPAALSTRIGSDVADGYTPIAVVATVGTTTSGALDPVEAIAAVCRDHRVWLHVDAAYGGFWRIAPAIAQVLPSLAAADSLVANPHKVLFTPMECGALFCRHPGALEAAFTLVPEYLRTDTTGGIDYMNYTLNLGRQFRALKLWWTLRAFGIRGIRTRLEHSLTLATRLRDALAADPRWHLANDSPLPLLCLRISSADGQATRKILETVNSTHRTLLSHSELDGHYVIRVSIGNIHTTADHIDQLVAELTEAADAVVGTPRPLASVTVTQQEVPAS</sequence>
<keyword evidence="5 7" id="KW-0456">Lyase</keyword>
<dbReference type="KEGG" id="rfa:A3L23_05009"/>
<evidence type="ECO:0000256" key="7">
    <source>
        <dbReference type="RuleBase" id="RU000382"/>
    </source>
</evidence>
<dbReference type="GO" id="GO:0004058">
    <property type="term" value="F:aromatic-L-amino-acid decarboxylase activity"/>
    <property type="evidence" value="ECO:0007669"/>
    <property type="project" value="UniProtKB-ARBA"/>
</dbReference>
<evidence type="ECO:0000256" key="2">
    <source>
        <dbReference type="ARBA" id="ARBA00009533"/>
    </source>
</evidence>
<dbReference type="PANTHER" id="PTHR11999">
    <property type="entry name" value="GROUP II PYRIDOXAL-5-PHOSPHATE DECARBOXYLASE"/>
    <property type="match status" value="1"/>
</dbReference>
<dbReference type="Gene3D" id="3.40.640.10">
    <property type="entry name" value="Type I PLP-dependent aspartate aminotransferase-like (Major domain)"/>
    <property type="match status" value="1"/>
</dbReference>
<dbReference type="InterPro" id="IPR021115">
    <property type="entry name" value="Pyridoxal-P_BS"/>
</dbReference>
<keyword evidence="8" id="KW-0614">Plasmid</keyword>
<dbReference type="InterPro" id="IPR010977">
    <property type="entry name" value="Aromatic_deC"/>
</dbReference>
<dbReference type="PATRIC" id="fig|1051973.4.peg.5056"/>
<dbReference type="GO" id="GO:0006520">
    <property type="term" value="P:amino acid metabolic process"/>
    <property type="evidence" value="ECO:0007669"/>
    <property type="project" value="InterPro"/>
</dbReference>
<dbReference type="Gene3D" id="1.20.1340.10">
    <property type="entry name" value="dopa decarboxylase, N-terminal domain"/>
    <property type="match status" value="1"/>
</dbReference>
<feature type="modified residue" description="N6-(pyridoxal phosphate)lysine" evidence="6">
    <location>
        <position position="303"/>
    </location>
</feature>
<evidence type="ECO:0000256" key="6">
    <source>
        <dbReference type="PIRSR" id="PIRSR602129-50"/>
    </source>
</evidence>